<keyword evidence="8 13" id="KW-0067">ATP-binding</keyword>
<proteinExistence type="inferred from homology"/>
<dbReference type="GO" id="GO:0005524">
    <property type="term" value="F:ATP binding"/>
    <property type="evidence" value="ECO:0007669"/>
    <property type="project" value="UniProtKB-UniRule"/>
</dbReference>
<dbReference type="Gene3D" id="2.170.16.10">
    <property type="entry name" value="Hedgehog/Intein (Hint) domain"/>
    <property type="match status" value="1"/>
</dbReference>
<comment type="function">
    <text evidence="11">The intein is an endonuclease.</text>
</comment>
<dbReference type="InterPro" id="IPR036185">
    <property type="entry name" value="DNA_heli_DnaB-like_N_sf"/>
</dbReference>
<keyword evidence="2 13" id="KW-0639">Primosome</keyword>
<dbReference type="Gene3D" id="1.10.860.10">
    <property type="entry name" value="DNAb Helicase, Chain A"/>
    <property type="match status" value="1"/>
</dbReference>
<evidence type="ECO:0000256" key="3">
    <source>
        <dbReference type="ARBA" id="ARBA00022705"/>
    </source>
</evidence>
<keyword evidence="4" id="KW-0677">Repeat</keyword>
<dbReference type="InterPro" id="IPR016136">
    <property type="entry name" value="DNA_helicase_N/primase_C"/>
</dbReference>
<evidence type="ECO:0000256" key="9">
    <source>
        <dbReference type="ARBA" id="ARBA00023125"/>
    </source>
</evidence>
<keyword evidence="6 13" id="KW-0378">Hydrolase</keyword>
<dbReference type="SUPFAM" id="SSF51294">
    <property type="entry name" value="Hedgehog/intein (Hint) domain"/>
    <property type="match status" value="1"/>
</dbReference>
<dbReference type="InterPro" id="IPR003586">
    <property type="entry name" value="Hint_dom_C"/>
</dbReference>
<dbReference type="EC" id="5.6.2.3" evidence="13"/>
<dbReference type="SUPFAM" id="SSF52540">
    <property type="entry name" value="P-loop containing nucleoside triphosphate hydrolases"/>
    <property type="match status" value="2"/>
</dbReference>
<dbReference type="PANTHER" id="PTHR30153:SF2">
    <property type="entry name" value="REPLICATIVE DNA HELICASE"/>
    <property type="match status" value="1"/>
</dbReference>
<reference evidence="15" key="1">
    <citation type="submission" date="2018-08" db="EMBL/GenBank/DDBJ databases">
        <title>Comparative Plastid Genomics of Synurophyceae: Evolutionary Evidence of Lateral Gene Transfer and Inverted Repeat Dynamics.</title>
        <authorList>
            <person name="Kim J.I."/>
            <person name="Shin H."/>
            <person name="Skaloud P."/>
            <person name="Jung J."/>
            <person name="Yoon H.S."/>
            <person name="Archibald J.M."/>
            <person name="Shin W."/>
        </authorList>
    </citation>
    <scope>NUCLEOTIDE SEQUENCE</scope>
    <source>
        <strain evidence="15">CCMP1782</strain>
    </source>
</reference>
<sequence>MTNFQKNINSTILPNDFLTEQAVLNILITNPNLIKINISNLKVETFYHEPFRLIYQTISEFVENHENNINLTLLISKLVETGRLKKIGGLQKIYKIIQQFENFSDLDEYIKILKEKYIRRIIIELGKQLIGWGYSTTISTEEIINRIELSLFNLNQQKFTKKIYSAAEVIDEVFQDMNLKKQKNLDSGYLTSFKELDAILQGFQKSDLIIVAGRPSMGKTAFSLNLAKNIVEKYQIPLVIFSLEMSRQQIIYRFLSSQAKINTNRLKSGKMTSFEWENLRKSMIFLSEMPLYIDDNPNLTLNDIKIKLKKIFTEKNQTGLIIIDYLQLMKLNLKLENRVQEISYLTRNLKILAKELNIPIILLSQLSRGLESRINKRPMLSDLRESGCSAEFPNRYSLNIDSWNRTSIISRLEKNFYFKGVKPIYLITLENGIKVELTENHKILSKSGWIKVSELSEYKEIYCLLMEKQKKTFPIEYEYKSIQKIEYLGLYPVYDKTIPIYHNYILNNLILHNSIEQDADIVIMLYREDYYNEKTKNNSQITEFIVAKHRNGPVGTAKLFFNPSLTAFTNFSF</sequence>
<dbReference type="GO" id="GO:0043139">
    <property type="term" value="F:5'-3' DNA helicase activity"/>
    <property type="evidence" value="ECO:0007669"/>
    <property type="project" value="UniProtKB-EC"/>
</dbReference>
<evidence type="ECO:0000256" key="7">
    <source>
        <dbReference type="ARBA" id="ARBA00022806"/>
    </source>
</evidence>
<dbReference type="Pfam" id="PF03796">
    <property type="entry name" value="DnaB_C"/>
    <property type="match status" value="1"/>
</dbReference>
<evidence type="ECO:0000256" key="12">
    <source>
        <dbReference type="ARBA" id="ARBA00048954"/>
    </source>
</evidence>
<dbReference type="NCBIfam" id="TIGR00665">
    <property type="entry name" value="DnaB"/>
    <property type="match status" value="1"/>
</dbReference>
<accession>A0A3G2QZX0</accession>
<gene>
    <name evidence="15" type="primary">dnaB</name>
</gene>
<evidence type="ECO:0000313" key="15">
    <source>
        <dbReference type="EMBL" id="AYO28525.1"/>
    </source>
</evidence>
<dbReference type="PROSITE" id="PS51199">
    <property type="entry name" value="SF4_HELICASE"/>
    <property type="match status" value="2"/>
</dbReference>
<evidence type="ECO:0000256" key="8">
    <source>
        <dbReference type="ARBA" id="ARBA00022840"/>
    </source>
</evidence>
<keyword evidence="3 13" id="KW-0235">DNA replication</keyword>
<organism evidence="15">
    <name type="scientific">Mallomonas splendens</name>
    <dbReference type="NCBI Taxonomy" id="52552"/>
    <lineage>
        <taxon>Eukaryota</taxon>
        <taxon>Sar</taxon>
        <taxon>Stramenopiles</taxon>
        <taxon>Ochrophyta</taxon>
        <taxon>Synurophyceae</taxon>
        <taxon>Synurales</taxon>
        <taxon>Mallomonadaceae</taxon>
        <taxon>Mallomonas</taxon>
    </lineage>
</organism>
<dbReference type="GO" id="GO:0006269">
    <property type="term" value="P:DNA replication, synthesis of primer"/>
    <property type="evidence" value="ECO:0007669"/>
    <property type="project" value="UniProtKB-UniRule"/>
</dbReference>
<protein>
    <recommendedName>
        <fullName evidence="13">Replicative DNA helicase</fullName>
        <ecNumber evidence="13">5.6.2.3</ecNumber>
    </recommendedName>
</protein>
<comment type="function">
    <text evidence="13">The main replicative DNA helicase, it participates in initiation and elongation during chromosome replication. Travels ahead of the DNA replisome, separating dsDNA into templates for DNA synthesis. A processive ATP-dependent 5'-3' DNA helicase it has DNA-dependent ATPase activity.</text>
</comment>
<evidence type="ECO:0000256" key="2">
    <source>
        <dbReference type="ARBA" id="ARBA00022515"/>
    </source>
</evidence>
<keyword evidence="9 13" id="KW-0238">DNA-binding</keyword>
<evidence type="ECO:0000259" key="14">
    <source>
        <dbReference type="PROSITE" id="PS51199"/>
    </source>
</evidence>
<dbReference type="InterPro" id="IPR030934">
    <property type="entry name" value="Intein_C"/>
</dbReference>
<dbReference type="InterPro" id="IPR036844">
    <property type="entry name" value="Hint_dom_sf"/>
</dbReference>
<dbReference type="GeneID" id="38571879"/>
<geneLocation type="plastid" evidence="15"/>
<dbReference type="CDD" id="cd00081">
    <property type="entry name" value="Hint"/>
    <property type="match status" value="1"/>
</dbReference>
<dbReference type="InterPro" id="IPR007693">
    <property type="entry name" value="DNA_helicase_DnaB-like_N"/>
</dbReference>
<dbReference type="InterPro" id="IPR007694">
    <property type="entry name" value="DNA_helicase_DnaB-like_C"/>
</dbReference>
<feature type="domain" description="SF4 helicase" evidence="14">
    <location>
        <begin position="514"/>
        <end position="573"/>
    </location>
</feature>
<evidence type="ECO:0000256" key="6">
    <source>
        <dbReference type="ARBA" id="ARBA00022801"/>
    </source>
</evidence>
<dbReference type="InterPro" id="IPR027417">
    <property type="entry name" value="P-loop_NTPase"/>
</dbReference>
<dbReference type="PANTHER" id="PTHR30153">
    <property type="entry name" value="REPLICATIVE DNA HELICASE DNAB"/>
    <property type="match status" value="1"/>
</dbReference>
<dbReference type="GO" id="GO:0005829">
    <property type="term" value="C:cytosol"/>
    <property type="evidence" value="ECO:0007669"/>
    <property type="project" value="TreeGrafter"/>
</dbReference>
<evidence type="ECO:0000256" key="10">
    <source>
        <dbReference type="ARBA" id="ARBA00023235"/>
    </source>
</evidence>
<evidence type="ECO:0000256" key="4">
    <source>
        <dbReference type="ARBA" id="ARBA00022737"/>
    </source>
</evidence>
<comment type="similarity">
    <text evidence="1 13">Belongs to the helicase family. DnaB subfamily.</text>
</comment>
<dbReference type="CDD" id="cd00984">
    <property type="entry name" value="DnaB_C"/>
    <property type="match status" value="1"/>
</dbReference>
<dbReference type="AlphaFoldDB" id="A0A3G2QZX0"/>
<dbReference type="Gene3D" id="3.40.50.300">
    <property type="entry name" value="P-loop containing nucleotide triphosphate hydrolases"/>
    <property type="match status" value="2"/>
</dbReference>
<dbReference type="SMART" id="SM00305">
    <property type="entry name" value="HintC"/>
    <property type="match status" value="1"/>
</dbReference>
<evidence type="ECO:0000256" key="13">
    <source>
        <dbReference type="RuleBase" id="RU362085"/>
    </source>
</evidence>
<dbReference type="InterPro" id="IPR007692">
    <property type="entry name" value="DNA_helicase_DnaB"/>
</dbReference>
<feature type="domain" description="SF4 helicase" evidence="14">
    <location>
        <begin position="182"/>
        <end position="387"/>
    </location>
</feature>
<evidence type="ECO:0000256" key="1">
    <source>
        <dbReference type="ARBA" id="ARBA00008428"/>
    </source>
</evidence>
<dbReference type="SUPFAM" id="SSF48024">
    <property type="entry name" value="N-terminal domain of DnaB helicase"/>
    <property type="match status" value="1"/>
</dbReference>
<dbReference type="GO" id="GO:0016887">
    <property type="term" value="F:ATP hydrolysis activity"/>
    <property type="evidence" value="ECO:0007669"/>
    <property type="project" value="RHEA"/>
</dbReference>
<dbReference type="PROSITE" id="PS50818">
    <property type="entry name" value="INTEIN_C_TER"/>
    <property type="match status" value="1"/>
</dbReference>
<comment type="catalytic activity">
    <reaction evidence="12 13">
        <text>ATP + H2O = ADP + phosphate + H(+)</text>
        <dbReference type="Rhea" id="RHEA:13065"/>
        <dbReference type="ChEBI" id="CHEBI:15377"/>
        <dbReference type="ChEBI" id="CHEBI:15378"/>
        <dbReference type="ChEBI" id="CHEBI:30616"/>
        <dbReference type="ChEBI" id="CHEBI:43474"/>
        <dbReference type="ChEBI" id="CHEBI:456216"/>
        <dbReference type="EC" id="5.6.2.3"/>
    </reaction>
</comment>
<keyword evidence="7 13" id="KW-0347">Helicase</keyword>
<dbReference type="RefSeq" id="YP_009545371.1">
    <property type="nucleotide sequence ID" value="NC_040135.1"/>
</dbReference>
<dbReference type="EMBL" id="MH795131">
    <property type="protein sequence ID" value="AYO28525.1"/>
    <property type="molecule type" value="Genomic_DNA"/>
</dbReference>
<name>A0A3G2QZX0_9STRA</name>
<evidence type="ECO:0000256" key="5">
    <source>
        <dbReference type="ARBA" id="ARBA00022741"/>
    </source>
</evidence>
<keyword evidence="15" id="KW-0934">Plastid</keyword>
<evidence type="ECO:0000256" key="11">
    <source>
        <dbReference type="ARBA" id="ARBA00044940"/>
    </source>
</evidence>
<keyword evidence="5 13" id="KW-0547">Nucleotide-binding</keyword>
<keyword evidence="10" id="KW-0413">Isomerase</keyword>
<dbReference type="Pfam" id="PF00772">
    <property type="entry name" value="DnaB"/>
    <property type="match status" value="1"/>
</dbReference>
<dbReference type="GO" id="GO:0003677">
    <property type="term" value="F:DNA binding"/>
    <property type="evidence" value="ECO:0007669"/>
    <property type="project" value="UniProtKB-UniRule"/>
</dbReference>